<reference evidence="2 3" key="1">
    <citation type="submission" date="2019-08" db="EMBL/GenBank/DDBJ databases">
        <title>Deep-cultivation of Planctomycetes and their phenomic and genomic characterization uncovers novel biology.</title>
        <authorList>
            <person name="Wiegand S."/>
            <person name="Jogler M."/>
            <person name="Boedeker C."/>
            <person name="Pinto D."/>
            <person name="Vollmers J."/>
            <person name="Rivas-Marin E."/>
            <person name="Kohn T."/>
            <person name="Peeters S.H."/>
            <person name="Heuer A."/>
            <person name="Rast P."/>
            <person name="Oberbeckmann S."/>
            <person name="Bunk B."/>
            <person name="Jeske O."/>
            <person name="Meyerdierks A."/>
            <person name="Storesund J.E."/>
            <person name="Kallscheuer N."/>
            <person name="Luecker S."/>
            <person name="Lage O.M."/>
            <person name="Pohl T."/>
            <person name="Merkel B.J."/>
            <person name="Hornburger P."/>
            <person name="Mueller R.-W."/>
            <person name="Bruemmer F."/>
            <person name="Labrenz M."/>
            <person name="Spormann A.M."/>
            <person name="Op den Camp H."/>
            <person name="Overmann J."/>
            <person name="Amann R."/>
            <person name="Jetten M.S.M."/>
            <person name="Mascher T."/>
            <person name="Medema M.H."/>
            <person name="Devos D.P."/>
            <person name="Kaster A.-K."/>
            <person name="Ovreas L."/>
            <person name="Rohde M."/>
            <person name="Galperin M.Y."/>
            <person name="Jogler C."/>
        </authorList>
    </citation>
    <scope>NUCLEOTIDE SEQUENCE [LARGE SCALE GENOMIC DNA]</scope>
    <source>
        <strain evidence="2 3">DSM 8797</strain>
    </source>
</reference>
<sequence>MSPFLFTCIMISVTLLIGLAGAFCFAIRARNMQYWLPAYLLSKKRDPKLSFSPEQPRHIFIAVCDHFEPEWGNPTKSEAIARVDRWCEEYPARFSRFSDSRGQVPQHTFFYPQDQYAPEYLDRLASLCKQGYGDVEIHLHHDHDTADGLRQKMNEFRQTLFDRHGLLRKDPQTGEILYSFIHGNWALCNSRPDGRWCGVDNEIEILLETGCYADLTMPSAPSNTQTEIINSIYYAKNRPGERKSQNQGVHTQVGHSPDSDSLLMIQGPLRLDWSQRKWGLVPRIENSDLHAGRPGTINRLHHWLAADVHVTGRPDWTFIKLHTHGAKPGNIDTLLGPETEAFHTELRAEAERHPEWKYYYVTAWEMAALIHQAEQGVTIPDFDAIHKQSTQVSEPLINAETPAVSSKK</sequence>
<gene>
    <name evidence="2" type="ORF">GmarT_33340</name>
</gene>
<dbReference type="EMBL" id="CP042910">
    <property type="protein sequence ID" value="QEG17454.1"/>
    <property type="molecule type" value="Genomic_DNA"/>
</dbReference>
<evidence type="ECO:0000313" key="3">
    <source>
        <dbReference type="Proteomes" id="UP000322887"/>
    </source>
</evidence>
<name>A0ABX5YP00_9PLAN</name>
<dbReference type="GeneID" id="98647846"/>
<accession>A0ABX5YP00</accession>
<evidence type="ECO:0000313" key="2">
    <source>
        <dbReference type="EMBL" id="QEG17454.1"/>
    </source>
</evidence>
<feature type="region of interest" description="Disordered" evidence="1">
    <location>
        <begin position="239"/>
        <end position="258"/>
    </location>
</feature>
<dbReference type="RefSeq" id="WP_187782296.1">
    <property type="nucleotide sequence ID" value="NZ_CP042910.1"/>
</dbReference>
<organism evidence="2 3">
    <name type="scientific">Gimesia maris</name>
    <dbReference type="NCBI Taxonomy" id="122"/>
    <lineage>
        <taxon>Bacteria</taxon>
        <taxon>Pseudomonadati</taxon>
        <taxon>Planctomycetota</taxon>
        <taxon>Planctomycetia</taxon>
        <taxon>Planctomycetales</taxon>
        <taxon>Planctomycetaceae</taxon>
        <taxon>Gimesia</taxon>
    </lineage>
</organism>
<keyword evidence="3" id="KW-1185">Reference proteome</keyword>
<feature type="compositionally biased region" description="Polar residues" evidence="1">
    <location>
        <begin position="245"/>
        <end position="254"/>
    </location>
</feature>
<dbReference type="Proteomes" id="UP000322887">
    <property type="component" value="Chromosome"/>
</dbReference>
<protein>
    <submittedName>
        <fullName evidence="2">Uncharacterized protein</fullName>
    </submittedName>
</protein>
<proteinExistence type="predicted"/>
<evidence type="ECO:0000256" key="1">
    <source>
        <dbReference type="SAM" id="MobiDB-lite"/>
    </source>
</evidence>